<evidence type="ECO:0000313" key="2">
    <source>
        <dbReference type="Proteomes" id="UP001055219"/>
    </source>
</evidence>
<dbReference type="OrthoDB" id="5141931at2759"/>
<keyword evidence="2" id="KW-1185">Reference proteome</keyword>
<dbReference type="RefSeq" id="XP_051358937.1">
    <property type="nucleotide sequence ID" value="XM_051510138.1"/>
</dbReference>
<dbReference type="GeneID" id="75830288"/>
<dbReference type="EMBL" id="JAGIXG020000083">
    <property type="protein sequence ID" value="KAI6778081.1"/>
    <property type="molecule type" value="Genomic_DNA"/>
</dbReference>
<dbReference type="Proteomes" id="UP001055219">
    <property type="component" value="Unassembled WGS sequence"/>
</dbReference>
<accession>A0A9P9XUL4</accession>
<comment type="caution">
    <text evidence="1">The sequence shown here is derived from an EMBL/GenBank/DDBJ whole genome shotgun (WGS) entry which is preliminary data.</text>
</comment>
<dbReference type="AlphaFoldDB" id="A0A9P9XUL4"/>
<sequence>MDPGGRGVSLVNAVAQHLWGVNMDHSQRPLLEAFLESPVIHGALGQFWKQCRDNKIELKATNFARFVAKLERPTTQIVLSTLNRTPVPLSHEFFGCEEYGSHRRWTLRQLVAQFVCTAEAWRRLQDQDSTSSSLAFGPSELALDSDDGGRTEEVFTGYGCNGTSDVTGGPFERFEDAELDAWTSFDDEDDEEANCV</sequence>
<reference evidence="1" key="2">
    <citation type="submission" date="2022-07" db="EMBL/GenBank/DDBJ databases">
        <authorList>
            <person name="Goncalves M.F.M."/>
            <person name="Hilario S."/>
            <person name="Van De Peer Y."/>
            <person name="Esteves A.C."/>
            <person name="Alves A."/>
        </authorList>
    </citation>
    <scope>NUCLEOTIDE SEQUENCE</scope>
    <source>
        <strain evidence="1">MUM 19.33</strain>
    </source>
</reference>
<proteinExistence type="predicted"/>
<gene>
    <name evidence="1" type="ORF">J7T54_003793</name>
</gene>
<evidence type="ECO:0000313" key="1">
    <source>
        <dbReference type="EMBL" id="KAI6778081.1"/>
    </source>
</evidence>
<organism evidence="1 2">
    <name type="scientific">Emericellopsis cladophorae</name>
    <dbReference type="NCBI Taxonomy" id="2686198"/>
    <lineage>
        <taxon>Eukaryota</taxon>
        <taxon>Fungi</taxon>
        <taxon>Dikarya</taxon>
        <taxon>Ascomycota</taxon>
        <taxon>Pezizomycotina</taxon>
        <taxon>Sordariomycetes</taxon>
        <taxon>Hypocreomycetidae</taxon>
        <taxon>Hypocreales</taxon>
        <taxon>Bionectriaceae</taxon>
        <taxon>Emericellopsis</taxon>
    </lineage>
</organism>
<reference evidence="1" key="1">
    <citation type="journal article" date="2021" name="J Fungi (Basel)">
        <title>Genomic and Metabolomic Analyses of the Marine Fungus Emericellopsis cladophorae: Insights into Saltwater Adaptability Mechanisms and Its Biosynthetic Potential.</title>
        <authorList>
            <person name="Goncalves M.F.M."/>
            <person name="Hilario S."/>
            <person name="Van de Peer Y."/>
            <person name="Esteves A.C."/>
            <person name="Alves A."/>
        </authorList>
    </citation>
    <scope>NUCLEOTIDE SEQUENCE</scope>
    <source>
        <strain evidence="1">MUM 19.33</strain>
    </source>
</reference>
<protein>
    <submittedName>
        <fullName evidence="1">Uncharacterized protein</fullName>
    </submittedName>
</protein>
<name>A0A9P9XUL4_9HYPO</name>